<comment type="pathway">
    <text evidence="3">Purine metabolism; AMP biosynthesis via salvage pathway; AMP from adenine: step 1/1.</text>
</comment>
<dbReference type="Proteomes" id="UP000269721">
    <property type="component" value="Unassembled WGS sequence"/>
</dbReference>
<evidence type="ECO:0000313" key="11">
    <source>
        <dbReference type="EMBL" id="RKO84291.1"/>
    </source>
</evidence>
<sequence length="169" mass="17917">MTHIPSLAPLPTPARGVTFRDVLRIAEQLDGLAFAVALLSERVAKFQPFDALVCAEAGGFLFAPYVLLQVGCSRVAIVRRGGKLPPSEPALLLWNMMGPTFVASVGDRVVMVDDVLATGKTLAAVVSLVEQCGASMVGAVVVAEFPWHRGRDAVHRDVGMDSFAAFPGE</sequence>
<dbReference type="AlphaFoldDB" id="A0A4P9VX45"/>
<evidence type="ECO:0000256" key="9">
    <source>
        <dbReference type="ARBA" id="ARBA00022726"/>
    </source>
</evidence>
<dbReference type="PANTHER" id="PTHR32315:SF3">
    <property type="entry name" value="ADENINE PHOSPHORIBOSYLTRANSFERASE"/>
    <property type="match status" value="1"/>
</dbReference>
<reference evidence="12" key="1">
    <citation type="journal article" date="2018" name="Nat. Microbiol.">
        <title>Leveraging single-cell genomics to expand the fungal tree of life.</title>
        <authorList>
            <person name="Ahrendt S.R."/>
            <person name="Quandt C.A."/>
            <person name="Ciobanu D."/>
            <person name="Clum A."/>
            <person name="Salamov A."/>
            <person name="Andreopoulos B."/>
            <person name="Cheng J.F."/>
            <person name="Woyke T."/>
            <person name="Pelin A."/>
            <person name="Henrissat B."/>
            <person name="Reynolds N.K."/>
            <person name="Benny G.L."/>
            <person name="Smith M.E."/>
            <person name="James T.Y."/>
            <person name="Grigoriev I.V."/>
        </authorList>
    </citation>
    <scope>NUCLEOTIDE SEQUENCE [LARGE SCALE GENOMIC DNA]</scope>
</reference>
<evidence type="ECO:0000313" key="12">
    <source>
        <dbReference type="Proteomes" id="UP000269721"/>
    </source>
</evidence>
<evidence type="ECO:0000256" key="4">
    <source>
        <dbReference type="ARBA" id="ARBA00008391"/>
    </source>
</evidence>
<dbReference type="PANTHER" id="PTHR32315">
    <property type="entry name" value="ADENINE PHOSPHORIBOSYLTRANSFERASE"/>
    <property type="match status" value="1"/>
</dbReference>
<protein>
    <recommendedName>
        <fullName evidence="5">adenine phosphoribosyltransferase</fullName>
        <ecNumber evidence="5">2.4.2.7</ecNumber>
    </recommendedName>
</protein>
<keyword evidence="9" id="KW-0660">Purine salvage</keyword>
<comment type="subcellular location">
    <subcellularLocation>
        <location evidence="2">Cytoplasm</location>
    </subcellularLocation>
</comment>
<dbReference type="GO" id="GO:0002055">
    <property type="term" value="F:adenine binding"/>
    <property type="evidence" value="ECO:0007669"/>
    <property type="project" value="TreeGrafter"/>
</dbReference>
<keyword evidence="12" id="KW-1185">Reference proteome</keyword>
<dbReference type="InterPro" id="IPR000836">
    <property type="entry name" value="PRTase_dom"/>
</dbReference>
<dbReference type="GO" id="GO:0003999">
    <property type="term" value="F:adenine phosphoribosyltransferase activity"/>
    <property type="evidence" value="ECO:0007669"/>
    <property type="project" value="UniProtKB-EC"/>
</dbReference>
<dbReference type="EMBL" id="ML000277">
    <property type="protein sequence ID" value="RKO84291.1"/>
    <property type="molecule type" value="Genomic_DNA"/>
</dbReference>
<dbReference type="GO" id="GO:0016208">
    <property type="term" value="F:AMP binding"/>
    <property type="evidence" value="ECO:0007669"/>
    <property type="project" value="TreeGrafter"/>
</dbReference>
<evidence type="ECO:0000256" key="5">
    <source>
        <dbReference type="ARBA" id="ARBA00011893"/>
    </source>
</evidence>
<comment type="catalytic activity">
    <reaction evidence="1">
        <text>AMP + diphosphate = 5-phospho-alpha-D-ribose 1-diphosphate + adenine</text>
        <dbReference type="Rhea" id="RHEA:16609"/>
        <dbReference type="ChEBI" id="CHEBI:16708"/>
        <dbReference type="ChEBI" id="CHEBI:33019"/>
        <dbReference type="ChEBI" id="CHEBI:58017"/>
        <dbReference type="ChEBI" id="CHEBI:456215"/>
        <dbReference type="EC" id="2.4.2.7"/>
    </reaction>
</comment>
<proteinExistence type="inferred from homology"/>
<keyword evidence="8 11" id="KW-0808">Transferase</keyword>
<dbReference type="SUPFAM" id="SSF53271">
    <property type="entry name" value="PRTase-like"/>
    <property type="match status" value="1"/>
</dbReference>
<evidence type="ECO:0000256" key="1">
    <source>
        <dbReference type="ARBA" id="ARBA00000868"/>
    </source>
</evidence>
<evidence type="ECO:0000259" key="10">
    <source>
        <dbReference type="Pfam" id="PF00156"/>
    </source>
</evidence>
<comment type="similarity">
    <text evidence="4">Belongs to the purine/pyrimidine phosphoribosyltransferase family.</text>
</comment>
<evidence type="ECO:0000256" key="6">
    <source>
        <dbReference type="ARBA" id="ARBA00022490"/>
    </source>
</evidence>
<name>A0A4P9VX45_9FUNG</name>
<dbReference type="GO" id="GO:0006166">
    <property type="term" value="P:purine ribonucleoside salvage"/>
    <property type="evidence" value="ECO:0007669"/>
    <property type="project" value="UniProtKB-KW"/>
</dbReference>
<dbReference type="InterPro" id="IPR029057">
    <property type="entry name" value="PRTase-like"/>
</dbReference>
<feature type="domain" description="Phosphoribosyltransferase" evidence="10">
    <location>
        <begin position="39"/>
        <end position="144"/>
    </location>
</feature>
<keyword evidence="6" id="KW-0963">Cytoplasm</keyword>
<evidence type="ECO:0000256" key="3">
    <source>
        <dbReference type="ARBA" id="ARBA00004659"/>
    </source>
</evidence>
<dbReference type="OrthoDB" id="363185at2759"/>
<keyword evidence="7 11" id="KW-0328">Glycosyltransferase</keyword>
<dbReference type="GO" id="GO:0006168">
    <property type="term" value="P:adenine salvage"/>
    <property type="evidence" value="ECO:0007669"/>
    <property type="project" value="TreeGrafter"/>
</dbReference>
<accession>A0A4P9VX45</accession>
<dbReference type="CDD" id="cd06223">
    <property type="entry name" value="PRTases_typeI"/>
    <property type="match status" value="1"/>
</dbReference>
<gene>
    <name evidence="11" type="ORF">BDK51DRAFT_34039</name>
</gene>
<dbReference type="GO" id="GO:0044209">
    <property type="term" value="P:AMP salvage"/>
    <property type="evidence" value="ECO:0007669"/>
    <property type="project" value="TreeGrafter"/>
</dbReference>
<dbReference type="EC" id="2.4.2.7" evidence="5"/>
<evidence type="ECO:0000256" key="8">
    <source>
        <dbReference type="ARBA" id="ARBA00022679"/>
    </source>
</evidence>
<dbReference type="GO" id="GO:0005737">
    <property type="term" value="C:cytoplasm"/>
    <property type="evidence" value="ECO:0007669"/>
    <property type="project" value="UniProtKB-SubCell"/>
</dbReference>
<dbReference type="InterPro" id="IPR050054">
    <property type="entry name" value="UPRTase/APRTase"/>
</dbReference>
<evidence type="ECO:0000256" key="7">
    <source>
        <dbReference type="ARBA" id="ARBA00022676"/>
    </source>
</evidence>
<dbReference type="Gene3D" id="3.40.50.2020">
    <property type="match status" value="1"/>
</dbReference>
<organism evidence="11 12">
    <name type="scientific">Blyttiomyces helicus</name>
    <dbReference type="NCBI Taxonomy" id="388810"/>
    <lineage>
        <taxon>Eukaryota</taxon>
        <taxon>Fungi</taxon>
        <taxon>Fungi incertae sedis</taxon>
        <taxon>Chytridiomycota</taxon>
        <taxon>Chytridiomycota incertae sedis</taxon>
        <taxon>Chytridiomycetes</taxon>
        <taxon>Chytridiomycetes incertae sedis</taxon>
        <taxon>Blyttiomyces</taxon>
    </lineage>
</organism>
<evidence type="ECO:0000256" key="2">
    <source>
        <dbReference type="ARBA" id="ARBA00004496"/>
    </source>
</evidence>
<dbReference type="Pfam" id="PF00156">
    <property type="entry name" value="Pribosyltran"/>
    <property type="match status" value="1"/>
</dbReference>